<dbReference type="InterPro" id="IPR030678">
    <property type="entry name" value="Peptide/Ni-bd"/>
</dbReference>
<dbReference type="InterPro" id="IPR000914">
    <property type="entry name" value="SBP_5_dom"/>
</dbReference>
<dbReference type="InterPro" id="IPR011980">
    <property type="entry name" value="CntA-like"/>
</dbReference>
<sequence length="531" mass="59243">MKLKKGLAVVMTAVLCAGMFAGCSGASAKSDVSTKEALNYACTKDIRDINPHLYSGEMSAQNMVFEGLTKNEGGEVKPALAESWEISADGLEYTFHLREGVTFTDGAPFNAAAVKLNMDAILGNAERHSWLDMVNEIKENVVVDEHTFKLVLKHPYYPTLVELGLTRPFRFISPNCFVNGTTKEGVSGYIGTGPWVLSEHVDNQYATFTQNETYWGDKTKIKTINWKVMPDSQTILLALQNGEVDLLFGADGDQVDLDSYKKLEDEGAYKTYISEPVASRAILINSNSPITKDIKVREAIEYAVNKENIIQGILNNSEDQADTLLSKDVPYCDIDFKTIAYNQEKAQQLLDEAGWKPGSDGVREKDGQKCEIILSYNSKNAQEGTIATSIQADLAAVGIKMNILGEEKQAFLDRQKTGDFDLQYSLSWGTPYDPQSYVSSWRIPAHGDYQAQVGLEKKQWLDETITKIMIESDDSKRADMYKEVLTYINDQYVYVPISYSKTKAVGIKGLEGVSFNDSQYEIPFEKMYFSN</sequence>
<evidence type="ECO:0000313" key="4">
    <source>
        <dbReference type="Proteomes" id="UP000176244"/>
    </source>
</evidence>
<dbReference type="NCBIfam" id="TIGR02294">
    <property type="entry name" value="nickel_nikA"/>
    <property type="match status" value="1"/>
</dbReference>
<evidence type="ECO:0000259" key="2">
    <source>
        <dbReference type="Pfam" id="PF00496"/>
    </source>
</evidence>
<feature type="signal peptide" evidence="1">
    <location>
        <begin position="1"/>
        <end position="21"/>
    </location>
</feature>
<dbReference type="AlphaFoldDB" id="A0A1F2PJH2"/>
<accession>A0A1F2PJH2</accession>
<feature type="chain" id="PRO_5038741112" evidence="1">
    <location>
        <begin position="22"/>
        <end position="531"/>
    </location>
</feature>
<proteinExistence type="predicted"/>
<dbReference type="GO" id="GO:1904680">
    <property type="term" value="F:peptide transmembrane transporter activity"/>
    <property type="evidence" value="ECO:0007669"/>
    <property type="project" value="TreeGrafter"/>
</dbReference>
<dbReference type="EMBL" id="LKEU01000026">
    <property type="protein sequence ID" value="OFV71185.1"/>
    <property type="molecule type" value="Genomic_DNA"/>
</dbReference>
<dbReference type="PANTHER" id="PTHR30290:SF37">
    <property type="entry name" value="NICKEL-BINDING PERIPLASMIC PROTEIN"/>
    <property type="match status" value="1"/>
</dbReference>
<dbReference type="RefSeq" id="WP_070370633.1">
    <property type="nucleotide sequence ID" value="NZ_LKEU01000026.1"/>
</dbReference>
<dbReference type="OrthoDB" id="239741at2"/>
<dbReference type="GO" id="GO:0030288">
    <property type="term" value="C:outer membrane-bounded periplasmic space"/>
    <property type="evidence" value="ECO:0007669"/>
    <property type="project" value="TreeGrafter"/>
</dbReference>
<name>A0A1F2PJH2_9FIRM</name>
<dbReference type="GO" id="GO:0020037">
    <property type="term" value="F:heme binding"/>
    <property type="evidence" value="ECO:0007669"/>
    <property type="project" value="InterPro"/>
</dbReference>
<dbReference type="Pfam" id="PF00496">
    <property type="entry name" value="SBP_bac_5"/>
    <property type="match status" value="1"/>
</dbReference>
<keyword evidence="1" id="KW-0732">Signal</keyword>
<dbReference type="PROSITE" id="PS51257">
    <property type="entry name" value="PROKAR_LIPOPROTEIN"/>
    <property type="match status" value="1"/>
</dbReference>
<organism evidence="3 4">
    <name type="scientific">Acetobacterium wieringae</name>
    <dbReference type="NCBI Taxonomy" id="52694"/>
    <lineage>
        <taxon>Bacteria</taxon>
        <taxon>Bacillati</taxon>
        <taxon>Bacillota</taxon>
        <taxon>Clostridia</taxon>
        <taxon>Eubacteriales</taxon>
        <taxon>Eubacteriaceae</taxon>
        <taxon>Acetobacterium</taxon>
    </lineage>
</organism>
<dbReference type="Gene3D" id="3.40.190.10">
    <property type="entry name" value="Periplasmic binding protein-like II"/>
    <property type="match status" value="1"/>
</dbReference>
<gene>
    <name evidence="3" type="primary">nikA</name>
    <name evidence="3" type="ORF">ACWI_13020</name>
</gene>
<dbReference type="CDD" id="cd08489">
    <property type="entry name" value="PBP2_NikA"/>
    <property type="match status" value="1"/>
</dbReference>
<dbReference type="Proteomes" id="UP000176244">
    <property type="component" value="Unassembled WGS sequence"/>
</dbReference>
<dbReference type="PANTHER" id="PTHR30290">
    <property type="entry name" value="PERIPLASMIC BINDING COMPONENT OF ABC TRANSPORTER"/>
    <property type="match status" value="1"/>
</dbReference>
<reference evidence="3 4" key="1">
    <citation type="submission" date="2015-09" db="EMBL/GenBank/DDBJ databases">
        <title>Genome sequence of Acetobacterium wieringae DSM 1911.</title>
        <authorList>
            <person name="Poehlein A."/>
            <person name="Bengelsdorf F.R."/>
            <person name="Schiel-Bengelsdorf B."/>
            <person name="Duerre P."/>
            <person name="Daniel R."/>
        </authorList>
    </citation>
    <scope>NUCLEOTIDE SEQUENCE [LARGE SCALE GENOMIC DNA]</scope>
    <source>
        <strain evidence="3 4">DSM 1911</strain>
    </source>
</reference>
<evidence type="ECO:0000313" key="3">
    <source>
        <dbReference type="EMBL" id="OFV71185.1"/>
    </source>
</evidence>
<feature type="domain" description="Solute-binding protein family 5" evidence="2">
    <location>
        <begin position="75"/>
        <end position="445"/>
    </location>
</feature>
<dbReference type="Gene3D" id="3.10.105.10">
    <property type="entry name" value="Dipeptide-binding Protein, Domain 3"/>
    <property type="match status" value="1"/>
</dbReference>
<dbReference type="SUPFAM" id="SSF53850">
    <property type="entry name" value="Periplasmic binding protein-like II"/>
    <property type="match status" value="1"/>
</dbReference>
<evidence type="ECO:0000256" key="1">
    <source>
        <dbReference type="SAM" id="SignalP"/>
    </source>
</evidence>
<dbReference type="GO" id="GO:0016151">
    <property type="term" value="F:nickel cation binding"/>
    <property type="evidence" value="ECO:0007669"/>
    <property type="project" value="InterPro"/>
</dbReference>
<protein>
    <submittedName>
        <fullName evidence="3">Nickel-binding periplasmic protein</fullName>
    </submittedName>
</protein>
<dbReference type="PIRSF" id="PIRSF002741">
    <property type="entry name" value="MppA"/>
    <property type="match status" value="1"/>
</dbReference>
<dbReference type="STRING" id="52694.ACWI_13020"/>
<dbReference type="GO" id="GO:0015675">
    <property type="term" value="P:nickel cation transport"/>
    <property type="evidence" value="ECO:0007669"/>
    <property type="project" value="InterPro"/>
</dbReference>
<dbReference type="InterPro" id="IPR039424">
    <property type="entry name" value="SBP_5"/>
</dbReference>
<dbReference type="GO" id="GO:0043190">
    <property type="term" value="C:ATP-binding cassette (ABC) transporter complex"/>
    <property type="evidence" value="ECO:0007669"/>
    <property type="project" value="InterPro"/>
</dbReference>
<comment type="caution">
    <text evidence="3">The sequence shown here is derived from an EMBL/GenBank/DDBJ whole genome shotgun (WGS) entry which is preliminary data.</text>
</comment>
<dbReference type="GO" id="GO:0015833">
    <property type="term" value="P:peptide transport"/>
    <property type="evidence" value="ECO:0007669"/>
    <property type="project" value="TreeGrafter"/>
</dbReference>